<dbReference type="EMBL" id="JABFTP020000186">
    <property type="protein sequence ID" value="KAL3289433.1"/>
    <property type="molecule type" value="Genomic_DNA"/>
</dbReference>
<evidence type="ECO:0000313" key="1">
    <source>
        <dbReference type="EMBL" id="KAL3289433.1"/>
    </source>
</evidence>
<sequence length="129" mass="15201">MLQEAGYKGYGSVSRRLMNLRSEEDQKKEERLGFLRDKSTTAVQERKSLMEVKQVSVRENFFSLMNPDFTICNTWYNLPQDDSIYGDRLKNNNNVVNLFFGVWIVFVNRRIVTARTAFIKYKTLLCDKI</sequence>
<dbReference type="Proteomes" id="UP001516400">
    <property type="component" value="Unassembled WGS sequence"/>
</dbReference>
<reference evidence="1 2" key="1">
    <citation type="journal article" date="2021" name="BMC Biol.">
        <title>Horizontally acquired antibacterial genes associated with adaptive radiation of ladybird beetles.</title>
        <authorList>
            <person name="Li H.S."/>
            <person name="Tang X.F."/>
            <person name="Huang Y.H."/>
            <person name="Xu Z.Y."/>
            <person name="Chen M.L."/>
            <person name="Du X.Y."/>
            <person name="Qiu B.Y."/>
            <person name="Chen P.T."/>
            <person name="Zhang W."/>
            <person name="Slipinski A."/>
            <person name="Escalona H.E."/>
            <person name="Waterhouse R.M."/>
            <person name="Zwick A."/>
            <person name="Pang H."/>
        </authorList>
    </citation>
    <scope>NUCLEOTIDE SEQUENCE [LARGE SCALE GENOMIC DNA]</scope>
    <source>
        <strain evidence="1">SYSU2018</strain>
    </source>
</reference>
<evidence type="ECO:0000313" key="2">
    <source>
        <dbReference type="Proteomes" id="UP001516400"/>
    </source>
</evidence>
<organism evidence="1 2">
    <name type="scientific">Cryptolaemus montrouzieri</name>
    <dbReference type="NCBI Taxonomy" id="559131"/>
    <lineage>
        <taxon>Eukaryota</taxon>
        <taxon>Metazoa</taxon>
        <taxon>Ecdysozoa</taxon>
        <taxon>Arthropoda</taxon>
        <taxon>Hexapoda</taxon>
        <taxon>Insecta</taxon>
        <taxon>Pterygota</taxon>
        <taxon>Neoptera</taxon>
        <taxon>Endopterygota</taxon>
        <taxon>Coleoptera</taxon>
        <taxon>Polyphaga</taxon>
        <taxon>Cucujiformia</taxon>
        <taxon>Coccinelloidea</taxon>
        <taxon>Coccinellidae</taxon>
        <taxon>Scymninae</taxon>
        <taxon>Scymnini</taxon>
        <taxon>Cryptolaemus</taxon>
    </lineage>
</organism>
<comment type="caution">
    <text evidence="1">The sequence shown here is derived from an EMBL/GenBank/DDBJ whole genome shotgun (WGS) entry which is preliminary data.</text>
</comment>
<gene>
    <name evidence="1" type="ORF">HHI36_022858</name>
</gene>
<dbReference type="AlphaFoldDB" id="A0ABD2PF33"/>
<proteinExistence type="predicted"/>
<accession>A0ABD2PF33</accession>
<keyword evidence="2" id="KW-1185">Reference proteome</keyword>
<protein>
    <submittedName>
        <fullName evidence="1">Uncharacterized protein</fullName>
    </submittedName>
</protein>
<name>A0ABD2PF33_9CUCU</name>